<name>A0ABS4FTL5_9BACL</name>
<dbReference type="EMBL" id="JAGGKG010000011">
    <property type="protein sequence ID" value="MBP1905928.1"/>
    <property type="molecule type" value="Genomic_DNA"/>
</dbReference>
<dbReference type="Proteomes" id="UP001519272">
    <property type="component" value="Unassembled WGS sequence"/>
</dbReference>
<sequence length="44" mass="5082">MVYVFFILYVSSLKLVVDNQPTLAKEQRDSGEVERSYLKPASYP</sequence>
<evidence type="ECO:0000313" key="1">
    <source>
        <dbReference type="EMBL" id="MBP1905928.1"/>
    </source>
</evidence>
<keyword evidence="2" id="KW-1185">Reference proteome</keyword>
<gene>
    <name evidence="1" type="ORF">J2Z32_002576</name>
</gene>
<reference evidence="1 2" key="1">
    <citation type="submission" date="2021-03" db="EMBL/GenBank/DDBJ databases">
        <title>Genomic Encyclopedia of Type Strains, Phase IV (KMG-IV): sequencing the most valuable type-strain genomes for metagenomic binning, comparative biology and taxonomic classification.</title>
        <authorList>
            <person name="Goeker M."/>
        </authorList>
    </citation>
    <scope>NUCLEOTIDE SEQUENCE [LARGE SCALE GENOMIC DNA]</scope>
    <source>
        <strain evidence="1 2">DSM 14349</strain>
    </source>
</reference>
<evidence type="ECO:0000313" key="2">
    <source>
        <dbReference type="Proteomes" id="UP001519272"/>
    </source>
</evidence>
<proteinExistence type="predicted"/>
<comment type="caution">
    <text evidence="1">The sequence shown here is derived from an EMBL/GenBank/DDBJ whole genome shotgun (WGS) entry which is preliminary data.</text>
</comment>
<organism evidence="1 2">
    <name type="scientific">Paenibacillus turicensis</name>
    <dbReference type="NCBI Taxonomy" id="160487"/>
    <lineage>
        <taxon>Bacteria</taxon>
        <taxon>Bacillati</taxon>
        <taxon>Bacillota</taxon>
        <taxon>Bacilli</taxon>
        <taxon>Bacillales</taxon>
        <taxon>Paenibacillaceae</taxon>
        <taxon>Paenibacillus</taxon>
    </lineage>
</organism>
<accession>A0ABS4FTL5</accession>
<protein>
    <submittedName>
        <fullName evidence="1">Uncharacterized protein</fullName>
    </submittedName>
</protein>